<dbReference type="GO" id="GO:0016747">
    <property type="term" value="F:acyltransferase activity, transferring groups other than amino-acyl groups"/>
    <property type="evidence" value="ECO:0007669"/>
    <property type="project" value="InterPro"/>
</dbReference>
<dbReference type="InterPro" id="IPR016181">
    <property type="entry name" value="Acyl_CoA_acyltransferase"/>
</dbReference>
<dbReference type="OrthoDB" id="9805924at2"/>
<name>A0A0A3J1L8_9BACL</name>
<dbReference type="eggNOG" id="COG0456">
    <property type="taxonomic scope" value="Bacteria"/>
</dbReference>
<dbReference type="CDD" id="cd04301">
    <property type="entry name" value="NAT_SF"/>
    <property type="match status" value="1"/>
</dbReference>
<feature type="domain" description="N-acetyltransferase" evidence="1">
    <location>
        <begin position="18"/>
        <end position="160"/>
    </location>
</feature>
<comment type="caution">
    <text evidence="2">The sequence shown here is derived from an EMBL/GenBank/DDBJ whole genome shotgun (WGS) entry which is preliminary data.</text>
</comment>
<evidence type="ECO:0000313" key="3">
    <source>
        <dbReference type="Proteomes" id="UP000030595"/>
    </source>
</evidence>
<dbReference type="Gene3D" id="3.40.630.30">
    <property type="match status" value="1"/>
</dbReference>
<dbReference type="EMBL" id="JPVQ01000013">
    <property type="protein sequence ID" value="KGR90904.1"/>
    <property type="molecule type" value="Genomic_DNA"/>
</dbReference>
<dbReference type="PROSITE" id="PS51186">
    <property type="entry name" value="GNAT"/>
    <property type="match status" value="1"/>
</dbReference>
<keyword evidence="3" id="KW-1185">Reference proteome</keyword>
<dbReference type="RefSeq" id="WP_036175568.1">
    <property type="nucleotide sequence ID" value="NZ_AVCZ01000013.1"/>
</dbReference>
<accession>A0A0A3J1L8</accession>
<dbReference type="AlphaFoldDB" id="A0A0A3J1L8"/>
<keyword evidence="2" id="KW-0808">Transferase</keyword>
<sequence>MTIKVLSANKDDYLEINTIVKEGQDEHAEALPQIFKKVEPVMPISYFYELIENPNCEILVAKNDESIVGFAVMELKHSPPFESMVPRKFVYMNDFGVKGLHQRQGIGRVLFQACVNWSKEMGAASLELNVWEFNRKATSFYESFGMNTISRQMVLNLEQE</sequence>
<evidence type="ECO:0000313" key="2">
    <source>
        <dbReference type="EMBL" id="KGR90904.1"/>
    </source>
</evidence>
<protein>
    <submittedName>
        <fullName evidence="2">Alanine acetyltransferase</fullName>
    </submittedName>
</protein>
<dbReference type="PANTHER" id="PTHR43072">
    <property type="entry name" value="N-ACETYLTRANSFERASE"/>
    <property type="match status" value="1"/>
</dbReference>
<organism evidence="2 3">
    <name type="scientific">Ureibacillus massiliensis 4400831 = CIP 108448 = CCUG 49529</name>
    <dbReference type="NCBI Taxonomy" id="1211035"/>
    <lineage>
        <taxon>Bacteria</taxon>
        <taxon>Bacillati</taxon>
        <taxon>Bacillota</taxon>
        <taxon>Bacilli</taxon>
        <taxon>Bacillales</taxon>
        <taxon>Caryophanaceae</taxon>
        <taxon>Ureibacillus</taxon>
    </lineage>
</organism>
<dbReference type="InterPro" id="IPR000182">
    <property type="entry name" value="GNAT_dom"/>
</dbReference>
<dbReference type="Pfam" id="PF00583">
    <property type="entry name" value="Acetyltransf_1"/>
    <property type="match status" value="1"/>
</dbReference>
<gene>
    <name evidence="2" type="ORF">CD30_09380</name>
</gene>
<reference evidence="2 3" key="1">
    <citation type="submission" date="2014-02" db="EMBL/GenBank/DDBJ databases">
        <title>Draft genome sequence of Lysinibacillus massiliensis CCUG 49529.</title>
        <authorList>
            <person name="Zhang F."/>
            <person name="Wang G."/>
            <person name="Zhang L."/>
        </authorList>
    </citation>
    <scope>NUCLEOTIDE SEQUENCE [LARGE SCALE GENOMIC DNA]</scope>
    <source>
        <strain evidence="2 3">CCUG 49529</strain>
    </source>
</reference>
<dbReference type="SUPFAM" id="SSF55729">
    <property type="entry name" value="Acyl-CoA N-acyltransferases (Nat)"/>
    <property type="match status" value="1"/>
</dbReference>
<evidence type="ECO:0000259" key="1">
    <source>
        <dbReference type="PROSITE" id="PS51186"/>
    </source>
</evidence>
<dbReference type="Proteomes" id="UP000030595">
    <property type="component" value="Unassembled WGS sequence"/>
</dbReference>
<proteinExistence type="predicted"/>